<evidence type="ECO:0000256" key="1">
    <source>
        <dbReference type="SAM" id="MobiDB-lite"/>
    </source>
</evidence>
<evidence type="ECO:0000313" key="4">
    <source>
        <dbReference type="Proteomes" id="UP000010988"/>
    </source>
</evidence>
<gene>
    <name evidence="3" type="ORF">GOACH_01_01230</name>
</gene>
<protein>
    <submittedName>
        <fullName evidence="3">Uncharacterized protein</fullName>
    </submittedName>
</protein>
<keyword evidence="2" id="KW-0472">Membrane</keyword>
<sequence length="109" mass="11918">MTAYRTPMRDDLPGTGWVPGNHAPVHRPTTQPLRVQQRPPRRAYIPSTDAPGAIPLPRRPREPARAAYRAPSSRSQRVRVHRSVDPAVVCAAVAMAALALTVVVGLIWS</sequence>
<feature type="region of interest" description="Disordered" evidence="1">
    <location>
        <begin position="1"/>
        <end position="76"/>
    </location>
</feature>
<dbReference type="AlphaFoldDB" id="L7KDU6"/>
<evidence type="ECO:0000313" key="3">
    <source>
        <dbReference type="EMBL" id="GAC46804.1"/>
    </source>
</evidence>
<organism evidence="3 4">
    <name type="scientific">Gordonia aichiensis NBRC 108223</name>
    <dbReference type="NCBI Taxonomy" id="1220583"/>
    <lineage>
        <taxon>Bacteria</taxon>
        <taxon>Bacillati</taxon>
        <taxon>Actinomycetota</taxon>
        <taxon>Actinomycetes</taxon>
        <taxon>Mycobacteriales</taxon>
        <taxon>Gordoniaceae</taxon>
        <taxon>Gordonia</taxon>
    </lineage>
</organism>
<comment type="caution">
    <text evidence="3">The sequence shown here is derived from an EMBL/GenBank/DDBJ whole genome shotgun (WGS) entry which is preliminary data.</text>
</comment>
<keyword evidence="2" id="KW-1133">Transmembrane helix</keyword>
<proteinExistence type="predicted"/>
<reference evidence="3 4" key="1">
    <citation type="submission" date="2012-12" db="EMBL/GenBank/DDBJ databases">
        <title>Whole genome shotgun sequence of Gordonia aichiensis NBRC 108223.</title>
        <authorList>
            <person name="Isaki-Nakamura S."/>
            <person name="Hosoyama A."/>
            <person name="Tsuchikane K."/>
            <person name="Ando Y."/>
            <person name="Baba S."/>
            <person name="Ohji S."/>
            <person name="Hamada M."/>
            <person name="Tamura T."/>
            <person name="Yamazoe A."/>
            <person name="Yamazaki S."/>
            <person name="Fujita N."/>
        </authorList>
    </citation>
    <scope>NUCLEOTIDE SEQUENCE [LARGE SCALE GENOMIC DNA]</scope>
    <source>
        <strain evidence="3 4">NBRC 108223</strain>
    </source>
</reference>
<dbReference type="Proteomes" id="UP000010988">
    <property type="component" value="Unassembled WGS sequence"/>
</dbReference>
<keyword evidence="2" id="KW-0812">Transmembrane</keyword>
<keyword evidence="4" id="KW-1185">Reference proteome</keyword>
<accession>L7KDU6</accession>
<dbReference type="eggNOG" id="ENOG5031W8C">
    <property type="taxonomic scope" value="Bacteria"/>
</dbReference>
<dbReference type="EMBL" id="BANR01000001">
    <property type="protein sequence ID" value="GAC46804.1"/>
    <property type="molecule type" value="Genomic_DNA"/>
</dbReference>
<name>L7KDU6_9ACTN</name>
<evidence type="ECO:0000256" key="2">
    <source>
        <dbReference type="SAM" id="Phobius"/>
    </source>
</evidence>
<feature type="compositionally biased region" description="Low complexity" evidence="1">
    <location>
        <begin position="65"/>
        <end position="75"/>
    </location>
</feature>
<feature type="compositionally biased region" description="Low complexity" evidence="1">
    <location>
        <begin position="27"/>
        <end position="38"/>
    </location>
</feature>
<dbReference type="RefSeq" id="WP_005169096.1">
    <property type="nucleotide sequence ID" value="NZ_BANR01000001.1"/>
</dbReference>
<feature type="transmembrane region" description="Helical" evidence="2">
    <location>
        <begin position="87"/>
        <end position="108"/>
    </location>
</feature>